<dbReference type="PANTHER" id="PTHR24148:SF64">
    <property type="entry name" value="HETEROKARYON INCOMPATIBILITY DOMAIN-CONTAINING PROTEIN"/>
    <property type="match status" value="1"/>
</dbReference>
<evidence type="ECO:0000313" key="2">
    <source>
        <dbReference type="Proteomes" id="UP000566819"/>
    </source>
</evidence>
<dbReference type="PANTHER" id="PTHR24148">
    <property type="entry name" value="ANKYRIN REPEAT DOMAIN-CONTAINING PROTEIN 39 HOMOLOG-RELATED"/>
    <property type="match status" value="1"/>
</dbReference>
<organism evidence="1 2">
    <name type="scientific">Cudoniella acicularis</name>
    <dbReference type="NCBI Taxonomy" id="354080"/>
    <lineage>
        <taxon>Eukaryota</taxon>
        <taxon>Fungi</taxon>
        <taxon>Dikarya</taxon>
        <taxon>Ascomycota</taxon>
        <taxon>Pezizomycotina</taxon>
        <taxon>Leotiomycetes</taxon>
        <taxon>Helotiales</taxon>
        <taxon>Tricladiaceae</taxon>
        <taxon>Cudoniella</taxon>
    </lineage>
</organism>
<dbReference type="OrthoDB" id="5416609at2759"/>
<dbReference type="Proteomes" id="UP000566819">
    <property type="component" value="Unassembled WGS sequence"/>
</dbReference>
<dbReference type="EMBL" id="JAAMPI010000815">
    <property type="protein sequence ID" value="KAF4628422.1"/>
    <property type="molecule type" value="Genomic_DNA"/>
</dbReference>
<dbReference type="AlphaFoldDB" id="A0A8H4VZU9"/>
<proteinExistence type="predicted"/>
<name>A0A8H4VZU9_9HELO</name>
<reference evidence="1 2" key="1">
    <citation type="submission" date="2020-03" db="EMBL/GenBank/DDBJ databases">
        <title>Draft Genome Sequence of Cudoniella acicularis.</title>
        <authorList>
            <person name="Buettner E."/>
            <person name="Kellner H."/>
        </authorList>
    </citation>
    <scope>NUCLEOTIDE SEQUENCE [LARGE SCALE GENOMIC DNA]</scope>
    <source>
        <strain evidence="1 2">DSM 108380</strain>
    </source>
</reference>
<evidence type="ECO:0000313" key="1">
    <source>
        <dbReference type="EMBL" id="KAF4628422.1"/>
    </source>
</evidence>
<accession>A0A8H4VZU9</accession>
<protein>
    <recommendedName>
        <fullName evidence="3">Heterokaryon incompatibility domain-containing protein</fullName>
    </recommendedName>
</protein>
<gene>
    <name evidence="1" type="ORF">G7Y89_g9736</name>
</gene>
<comment type="caution">
    <text evidence="1">The sequence shown here is derived from an EMBL/GenBank/DDBJ whole genome shotgun (WGS) entry which is preliminary data.</text>
</comment>
<evidence type="ECO:0008006" key="3">
    <source>
        <dbReference type="Google" id="ProtNLM"/>
    </source>
</evidence>
<keyword evidence="2" id="KW-1185">Reference proteome</keyword>
<sequence>MESFQYTTLKSATSDLRLITIEPRRQSDGLKCNIYATGLPRGPPSYQVVSYTWGDAAYKVLIQLNDEPFFVTPNLGTVTKTAQQAMVAMDFMLNLDKENILTILHNTQNAKFSDPRDRLYAILGVTEDNEDVEIGYSIPVEQVYRTWAEKRIRRTNTLDIFSVCADSARGSGDLPSWVPDLRRPFGQDKTLWIFSHISKRKYWNNLLNIAKARRLEHCISLGISDNRSTLSIDGYRIDHITFLGRAGDAVTNLQYYTNLKPRLLEIITDWEQSFSPTPDDKNKPRFVEALLRDFETSKWDDIILREAYDAWRTGYSNRISNRSKDWIEPLFREALLNFDVERSLFPRVHGCQMSSTETGMIGIIAADTRPQVGDEI</sequence>
<dbReference type="InterPro" id="IPR052895">
    <property type="entry name" value="HetReg/Transcr_Mod"/>
</dbReference>